<dbReference type="GeneID" id="96742179"/>
<dbReference type="SUPFAM" id="SSF51735">
    <property type="entry name" value="NAD(P)-binding Rossmann-fold domains"/>
    <property type="match status" value="1"/>
</dbReference>
<dbReference type="InterPro" id="IPR036291">
    <property type="entry name" value="NAD(P)-bd_dom_sf"/>
</dbReference>
<dbReference type="AlphaFoldDB" id="A0A1R1SJ68"/>
<evidence type="ECO:0000259" key="3">
    <source>
        <dbReference type="Pfam" id="PF05368"/>
    </source>
</evidence>
<dbReference type="Pfam" id="PF05368">
    <property type="entry name" value="NmrA"/>
    <property type="match status" value="1"/>
</dbReference>
<dbReference type="PANTHER" id="PTHR42748:SF7">
    <property type="entry name" value="NMRA LIKE REDOX SENSOR 1-RELATED"/>
    <property type="match status" value="1"/>
</dbReference>
<protein>
    <recommendedName>
        <fullName evidence="3">NmrA-like domain-containing protein</fullName>
    </recommendedName>
</protein>
<keyword evidence="2" id="KW-0521">NADP</keyword>
<organism evidence="4 5">
    <name type="scientific">Streptomyces sparsogenes DSM 40356</name>
    <dbReference type="NCBI Taxonomy" id="1331668"/>
    <lineage>
        <taxon>Bacteria</taxon>
        <taxon>Bacillati</taxon>
        <taxon>Actinomycetota</taxon>
        <taxon>Actinomycetes</taxon>
        <taxon>Kitasatosporales</taxon>
        <taxon>Streptomycetaceae</taxon>
        <taxon>Streptomyces</taxon>
    </lineage>
</organism>
<dbReference type="Gene3D" id="3.90.25.10">
    <property type="entry name" value="UDP-galactose 4-epimerase, domain 1"/>
    <property type="match status" value="1"/>
</dbReference>
<reference evidence="4 5" key="1">
    <citation type="submission" date="2013-05" db="EMBL/GenBank/DDBJ databases">
        <title>Genome sequence of Streptomyces sparsogenes DSM 40356.</title>
        <authorList>
            <person name="Coyne S."/>
            <person name="Seebeck F.P."/>
        </authorList>
    </citation>
    <scope>NUCLEOTIDE SEQUENCE [LARGE SCALE GENOMIC DNA]</scope>
    <source>
        <strain evidence="4 5">DSM 40356</strain>
    </source>
</reference>
<comment type="caution">
    <text evidence="4">The sequence shown here is derived from an EMBL/GenBank/DDBJ whole genome shotgun (WGS) entry which is preliminary data.</text>
</comment>
<keyword evidence="5" id="KW-1185">Reference proteome</keyword>
<gene>
    <name evidence="4" type="ORF">SPAR_16925</name>
</gene>
<evidence type="ECO:0000313" key="5">
    <source>
        <dbReference type="Proteomes" id="UP000186168"/>
    </source>
</evidence>
<feature type="domain" description="NmrA-like" evidence="3">
    <location>
        <begin position="2"/>
        <end position="258"/>
    </location>
</feature>
<evidence type="ECO:0000256" key="1">
    <source>
        <dbReference type="ARBA" id="ARBA00006328"/>
    </source>
</evidence>
<dbReference type="PANTHER" id="PTHR42748">
    <property type="entry name" value="NITROGEN METABOLITE REPRESSION PROTEIN NMRA FAMILY MEMBER"/>
    <property type="match status" value="1"/>
</dbReference>
<dbReference type="Proteomes" id="UP000186168">
    <property type="component" value="Unassembled WGS sequence"/>
</dbReference>
<dbReference type="InterPro" id="IPR008030">
    <property type="entry name" value="NmrA-like"/>
</dbReference>
<dbReference type="EMBL" id="ASQP01000242">
    <property type="protein sequence ID" value="OMI38267.1"/>
    <property type="molecule type" value="Genomic_DNA"/>
</dbReference>
<evidence type="ECO:0000256" key="2">
    <source>
        <dbReference type="ARBA" id="ARBA00022857"/>
    </source>
</evidence>
<dbReference type="STRING" id="67365.GCA_001704635_04519"/>
<sequence length="285" mass="29394">MITVLGATGGQGGAVAQALLSAGQGVRAVVRDPAEPRARRLAGQGVELVAGDLFDIASLTAAFDGASAAFAVTTPFESGTDAEVRQGQAIVEAAGRAALPHLVLASVASADRSTGVPHFESKARIEEVLARAGLPATVVAPTYFFDNALGGLQEIAEGVLSLAVPGDTPLQQVARRDLGAVVAAVIADPERWVGRRVEVAGDAPTPRQMAAAIAAAAGGPVAYRHVPLDLVRQASRDMGAMYTFLTETGYGVDIEALRADFPGVAWTSFADWAAEQHWPQPRPLG</sequence>
<comment type="similarity">
    <text evidence="1">Belongs to the NmrA-type oxidoreductase family.</text>
</comment>
<dbReference type="RefSeq" id="WP_065959182.1">
    <property type="nucleotide sequence ID" value="NZ_ASQP01000242.1"/>
</dbReference>
<dbReference type="Gene3D" id="3.40.50.720">
    <property type="entry name" value="NAD(P)-binding Rossmann-like Domain"/>
    <property type="match status" value="1"/>
</dbReference>
<name>A0A1R1SJ68_9ACTN</name>
<accession>A0A1R1SJ68</accession>
<dbReference type="CDD" id="cd05251">
    <property type="entry name" value="NmrA_like_SDR_a"/>
    <property type="match status" value="1"/>
</dbReference>
<proteinExistence type="inferred from homology"/>
<dbReference type="InterPro" id="IPR051164">
    <property type="entry name" value="NmrA-like_oxidored"/>
</dbReference>
<evidence type="ECO:0000313" key="4">
    <source>
        <dbReference type="EMBL" id="OMI38267.1"/>
    </source>
</evidence>